<organism evidence="1 2">
    <name type="scientific">Leptidea sinapis</name>
    <dbReference type="NCBI Taxonomy" id="189913"/>
    <lineage>
        <taxon>Eukaryota</taxon>
        <taxon>Metazoa</taxon>
        <taxon>Ecdysozoa</taxon>
        <taxon>Arthropoda</taxon>
        <taxon>Hexapoda</taxon>
        <taxon>Insecta</taxon>
        <taxon>Pterygota</taxon>
        <taxon>Neoptera</taxon>
        <taxon>Endopterygota</taxon>
        <taxon>Lepidoptera</taxon>
        <taxon>Glossata</taxon>
        <taxon>Ditrysia</taxon>
        <taxon>Papilionoidea</taxon>
        <taxon>Pieridae</taxon>
        <taxon>Dismorphiinae</taxon>
        <taxon>Leptidea</taxon>
    </lineage>
</organism>
<dbReference type="Proteomes" id="UP000324832">
    <property type="component" value="Unassembled WGS sequence"/>
</dbReference>
<evidence type="ECO:0000313" key="2">
    <source>
        <dbReference type="Proteomes" id="UP000324832"/>
    </source>
</evidence>
<dbReference type="AlphaFoldDB" id="A0A5E4Q9P0"/>
<evidence type="ECO:0000313" key="1">
    <source>
        <dbReference type="EMBL" id="VVC93848.1"/>
    </source>
</evidence>
<proteinExistence type="predicted"/>
<gene>
    <name evidence="1" type="ORF">LSINAPIS_LOCUS5948</name>
</gene>
<name>A0A5E4Q9P0_9NEOP</name>
<accession>A0A5E4Q9P0</accession>
<dbReference type="EMBL" id="FZQP02001782">
    <property type="protein sequence ID" value="VVC93848.1"/>
    <property type="molecule type" value="Genomic_DNA"/>
</dbReference>
<protein>
    <submittedName>
        <fullName evidence="1">Uncharacterized protein</fullName>
    </submittedName>
</protein>
<keyword evidence="2" id="KW-1185">Reference proteome</keyword>
<reference evidence="1 2" key="1">
    <citation type="submission" date="2017-07" db="EMBL/GenBank/DDBJ databases">
        <authorList>
            <person name="Talla V."/>
            <person name="Backstrom N."/>
        </authorList>
    </citation>
    <scope>NUCLEOTIDE SEQUENCE [LARGE SCALE GENOMIC DNA]</scope>
</reference>
<sequence>MFYERSHADAVAFIISKAEIHSLNLRIFNLGKCPQAYSMELPHPKMASVHVVTTNMPPGREVHDRLCAEI</sequence>